<feature type="domain" description="BTB" evidence="1">
    <location>
        <begin position="60"/>
        <end position="127"/>
    </location>
</feature>
<dbReference type="PANTHER" id="PTHR45632:SF13">
    <property type="entry name" value="KELCH-LIKE PROTEIN 26"/>
    <property type="match status" value="1"/>
</dbReference>
<dbReference type="InterPro" id="IPR011333">
    <property type="entry name" value="SKP1/BTB/POZ_sf"/>
</dbReference>
<dbReference type="InterPro" id="IPR000210">
    <property type="entry name" value="BTB/POZ_dom"/>
</dbReference>
<keyword evidence="3" id="KW-1185">Reference proteome</keyword>
<sequence length="187" mass="19995">AAVAGGCGWSAGQGGLWGRHQRSLDMADKNSTLKCTFSAPGHSTTLLQGLASLRAQAQLLDVILTINNEVFQVHKVVLAACSDYFRAMFTGGMREASQDVIELKGVSARGLKHIIDFAYSAEVTLDLDCIQDFPKTGGNIAGMSQNWREYCRDEPALCVSEFGGSQGGESAPGAFVCPLETRTSQMK</sequence>
<evidence type="ECO:0000313" key="2">
    <source>
        <dbReference type="Ensembl" id="ENSZALP00000008344.1"/>
    </source>
</evidence>
<accession>A0A8D2MLB8</accession>
<evidence type="ECO:0000259" key="1">
    <source>
        <dbReference type="PROSITE" id="PS50097"/>
    </source>
</evidence>
<dbReference type="Pfam" id="PF00651">
    <property type="entry name" value="BTB"/>
    <property type="match status" value="1"/>
</dbReference>
<dbReference type="PANTHER" id="PTHR45632">
    <property type="entry name" value="LD33804P"/>
    <property type="match status" value="1"/>
</dbReference>
<dbReference type="SMART" id="SM00225">
    <property type="entry name" value="BTB"/>
    <property type="match status" value="1"/>
</dbReference>
<reference evidence="2" key="1">
    <citation type="submission" date="2025-08" db="UniProtKB">
        <authorList>
            <consortium name="Ensembl"/>
        </authorList>
    </citation>
    <scope>IDENTIFICATION</scope>
</reference>
<proteinExistence type="predicted"/>
<reference evidence="2" key="2">
    <citation type="submission" date="2025-09" db="UniProtKB">
        <authorList>
            <consortium name="Ensembl"/>
        </authorList>
    </citation>
    <scope>IDENTIFICATION</scope>
</reference>
<dbReference type="AlphaFoldDB" id="A0A8D2MLB8"/>
<evidence type="ECO:0000313" key="3">
    <source>
        <dbReference type="Proteomes" id="UP000694413"/>
    </source>
</evidence>
<protein>
    <recommendedName>
        <fullName evidence="1">BTB domain-containing protein</fullName>
    </recommendedName>
</protein>
<name>A0A8D2MLB8_ZONAL</name>
<dbReference type="Gene3D" id="3.30.710.10">
    <property type="entry name" value="Potassium Channel Kv1.1, Chain A"/>
    <property type="match status" value="1"/>
</dbReference>
<dbReference type="PROSITE" id="PS50097">
    <property type="entry name" value="BTB"/>
    <property type="match status" value="1"/>
</dbReference>
<dbReference type="Proteomes" id="UP000694413">
    <property type="component" value="Unassembled WGS sequence"/>
</dbReference>
<organism evidence="2 3">
    <name type="scientific">Zonotrichia albicollis</name>
    <name type="common">White-throated sparrow</name>
    <name type="synonym">Fringilla albicollis</name>
    <dbReference type="NCBI Taxonomy" id="44394"/>
    <lineage>
        <taxon>Eukaryota</taxon>
        <taxon>Metazoa</taxon>
        <taxon>Chordata</taxon>
        <taxon>Craniata</taxon>
        <taxon>Vertebrata</taxon>
        <taxon>Euteleostomi</taxon>
        <taxon>Archelosauria</taxon>
        <taxon>Archosauria</taxon>
        <taxon>Dinosauria</taxon>
        <taxon>Saurischia</taxon>
        <taxon>Theropoda</taxon>
        <taxon>Coelurosauria</taxon>
        <taxon>Aves</taxon>
        <taxon>Neognathae</taxon>
        <taxon>Neoaves</taxon>
        <taxon>Telluraves</taxon>
        <taxon>Australaves</taxon>
        <taxon>Passeriformes</taxon>
        <taxon>Passerellidae</taxon>
        <taxon>Zonotrichia</taxon>
    </lineage>
</organism>
<dbReference type="Ensembl" id="ENSZALT00000011783.1">
    <property type="protein sequence ID" value="ENSZALP00000008344.1"/>
    <property type="gene ID" value="ENSZALG00000007281.1"/>
</dbReference>
<dbReference type="SUPFAM" id="SSF54695">
    <property type="entry name" value="POZ domain"/>
    <property type="match status" value="1"/>
</dbReference>